<dbReference type="InterPro" id="IPR007841">
    <property type="entry name" value="UPF0210"/>
</dbReference>
<keyword evidence="2" id="KW-1185">Reference proteome</keyword>
<name>A0AAD3D9K3_9STRA</name>
<evidence type="ECO:0000313" key="2">
    <source>
        <dbReference type="Proteomes" id="UP001054902"/>
    </source>
</evidence>
<dbReference type="EMBL" id="BLLK01000062">
    <property type="protein sequence ID" value="GFH59295.1"/>
    <property type="molecule type" value="Genomic_DNA"/>
</dbReference>
<comment type="caution">
    <text evidence="1">The sequence shown here is derived from an EMBL/GenBank/DDBJ whole genome shotgun (WGS) entry which is preliminary data.</text>
</comment>
<dbReference type="SUPFAM" id="SSF51998">
    <property type="entry name" value="PFL-like glycyl radical enzymes"/>
    <property type="match status" value="1"/>
</dbReference>
<gene>
    <name evidence="1" type="ORF">CTEN210_15771</name>
</gene>
<dbReference type="AlphaFoldDB" id="A0AAD3D9K3"/>
<reference evidence="1 2" key="1">
    <citation type="journal article" date="2021" name="Sci. Rep.">
        <title>The genome of the diatom Chaetoceros tenuissimus carries an ancient integrated fragment of an extant virus.</title>
        <authorList>
            <person name="Hongo Y."/>
            <person name="Kimura K."/>
            <person name="Takaki Y."/>
            <person name="Yoshida Y."/>
            <person name="Baba S."/>
            <person name="Kobayashi G."/>
            <person name="Nagasaki K."/>
            <person name="Hano T."/>
            <person name="Tomaru Y."/>
        </authorList>
    </citation>
    <scope>NUCLEOTIDE SEQUENCE [LARGE SCALE GENOMIC DNA]</scope>
    <source>
        <strain evidence="1 2">NIES-3715</strain>
    </source>
</reference>
<dbReference type="PANTHER" id="PTHR37560">
    <property type="entry name" value="UPF0210 PROTEIN SPR0218"/>
    <property type="match status" value="1"/>
</dbReference>
<sequence length="412" mass="44820">MSVQEEFRVRAVTAFLTLESSDFVQDDEKTFSLERKIAQYASFLKDTKTKLINNGYEVQTVRIATNPFGEYLAKATEKETLKQQLERLDSCLKSNGIEFCALGPATTVEEVDCCPQIVSTSHRLSCCADLDRNDVSMAKKAAACMKIISELECAQHVKNGLGNFQFCATACVKNFTPFFPAARSASISDRSIDHNAICFAVGLENGKLAKRLLKETKTWENISSTFRLGMADALSPLSELCKSIAEDSERATVFQGFDTSLNPSLDEGGSVIAAIEEIDVVGKFGNRGSLATVAEITNAVKNLPNIQHVGYSGLMLPVCEDERLATLVSQNDVDTTKLLALSSVCGVGLDTVPISGFVSESEILSLILDVAALAFRYSKSLSCRLLLCPGQNSGEMTCFNSPYMCDCKIMDI</sequence>
<dbReference type="Proteomes" id="UP001054902">
    <property type="component" value="Unassembled WGS sequence"/>
</dbReference>
<proteinExistence type="predicted"/>
<dbReference type="Pfam" id="PF05167">
    <property type="entry name" value="DUF711"/>
    <property type="match status" value="1"/>
</dbReference>
<dbReference type="Gene3D" id="3.20.70.20">
    <property type="match status" value="1"/>
</dbReference>
<organism evidence="1 2">
    <name type="scientific">Chaetoceros tenuissimus</name>
    <dbReference type="NCBI Taxonomy" id="426638"/>
    <lineage>
        <taxon>Eukaryota</taxon>
        <taxon>Sar</taxon>
        <taxon>Stramenopiles</taxon>
        <taxon>Ochrophyta</taxon>
        <taxon>Bacillariophyta</taxon>
        <taxon>Coscinodiscophyceae</taxon>
        <taxon>Chaetocerotophycidae</taxon>
        <taxon>Chaetocerotales</taxon>
        <taxon>Chaetocerotaceae</taxon>
        <taxon>Chaetoceros</taxon>
    </lineage>
</organism>
<accession>A0AAD3D9K3</accession>
<evidence type="ECO:0000313" key="1">
    <source>
        <dbReference type="EMBL" id="GFH59295.1"/>
    </source>
</evidence>
<dbReference type="PANTHER" id="PTHR37560:SF2">
    <property type="entry name" value="DUF711 DOMAIN-CONTAINING PROTEIN"/>
    <property type="match status" value="1"/>
</dbReference>
<evidence type="ECO:0008006" key="3">
    <source>
        <dbReference type="Google" id="ProtNLM"/>
    </source>
</evidence>
<protein>
    <recommendedName>
        <fullName evidence="3">DUF711 family protein</fullName>
    </recommendedName>
</protein>